<dbReference type="OrthoDB" id="2804493at2759"/>
<dbReference type="Proteomes" id="UP000239560">
    <property type="component" value="Unassembled WGS sequence"/>
</dbReference>
<proteinExistence type="predicted"/>
<protein>
    <recommendedName>
        <fullName evidence="4">Proteophosphoglycan ppg4</fullName>
    </recommendedName>
</protein>
<reference evidence="2 3" key="1">
    <citation type="journal article" date="2018" name="Elife">
        <title>Functional genomics of lipid metabolism in the oleaginous yeast Rhodosporidium toruloides.</title>
        <authorList>
            <person name="Coradetti S.T."/>
            <person name="Pinel D."/>
            <person name="Geiselman G."/>
            <person name="Ito M."/>
            <person name="Mondo S."/>
            <person name="Reilly M.C."/>
            <person name="Cheng Y.F."/>
            <person name="Bauer S."/>
            <person name="Grigoriev I."/>
            <person name="Gladden J.M."/>
            <person name="Simmons B.A."/>
            <person name="Brem R."/>
            <person name="Arkin A.P."/>
            <person name="Skerker J.M."/>
        </authorList>
    </citation>
    <scope>NUCLEOTIDE SEQUENCE [LARGE SCALE GENOMIC DNA]</scope>
    <source>
        <strain evidence="2 3">NBRC 0880</strain>
    </source>
</reference>
<evidence type="ECO:0008006" key="4">
    <source>
        <dbReference type="Google" id="ProtNLM"/>
    </source>
</evidence>
<gene>
    <name evidence="2" type="ORF">AAT19DRAFT_13226</name>
</gene>
<evidence type="ECO:0000256" key="1">
    <source>
        <dbReference type="SAM" id="MobiDB-lite"/>
    </source>
</evidence>
<sequence>MSHTPSSGSSSPFASRSGLIDIPLRPPSPPQTPPPPLATRSQGRPTCFATHRSSRSSPINTLTPPSPASSIRAGRPRASTLQRLLSSGMNGSSASLASGGAGVSPYGEGAMGRAASSSTVSVRTQEISAPLPGSFVHSSFIFPRSGPTPQQVAFISSRESLGAYGYGNGVAPPHHPLSPTLPEAPPAFGMDEGLRRSGLGASAGDGAVRGRGRSGSEASRISGRSPLAVEMREGEGESPPGSPRQPGRVEQPASEARTGVEASQTDEAVSATAHETHPDSSTERASPPSPKPPSSIRPALDLSTTRSSRPHPPDIVTLAPTPIASAAPSPLLPPLSSGSTAEQFFDFPPEVASTEGADGSTGAPTTAA</sequence>
<feature type="compositionally biased region" description="Low complexity" evidence="1">
    <location>
        <begin position="84"/>
        <end position="98"/>
    </location>
</feature>
<feature type="region of interest" description="Disordered" evidence="1">
    <location>
        <begin position="1"/>
        <end position="101"/>
    </location>
</feature>
<feature type="compositionally biased region" description="Low complexity" evidence="1">
    <location>
        <begin position="317"/>
        <end position="341"/>
    </location>
</feature>
<feature type="compositionally biased region" description="Low complexity" evidence="1">
    <location>
        <begin position="215"/>
        <end position="225"/>
    </location>
</feature>
<evidence type="ECO:0000313" key="3">
    <source>
        <dbReference type="Proteomes" id="UP000239560"/>
    </source>
</evidence>
<feature type="region of interest" description="Disordered" evidence="1">
    <location>
        <begin position="174"/>
        <end position="368"/>
    </location>
</feature>
<dbReference type="EMBL" id="LCTV02000003">
    <property type="protein sequence ID" value="PRQ76204.1"/>
    <property type="molecule type" value="Genomic_DNA"/>
</dbReference>
<evidence type="ECO:0000313" key="2">
    <source>
        <dbReference type="EMBL" id="PRQ76204.1"/>
    </source>
</evidence>
<comment type="caution">
    <text evidence="2">The sequence shown here is derived from an EMBL/GenBank/DDBJ whole genome shotgun (WGS) entry which is preliminary data.</text>
</comment>
<feature type="compositionally biased region" description="Low complexity" evidence="1">
    <location>
        <begin position="1"/>
        <end position="17"/>
    </location>
</feature>
<name>A0A2T0ADY6_RHOTO</name>
<organism evidence="2 3">
    <name type="scientific">Rhodotorula toruloides</name>
    <name type="common">Yeast</name>
    <name type="synonym">Rhodosporidium toruloides</name>
    <dbReference type="NCBI Taxonomy" id="5286"/>
    <lineage>
        <taxon>Eukaryota</taxon>
        <taxon>Fungi</taxon>
        <taxon>Dikarya</taxon>
        <taxon>Basidiomycota</taxon>
        <taxon>Pucciniomycotina</taxon>
        <taxon>Microbotryomycetes</taxon>
        <taxon>Sporidiobolales</taxon>
        <taxon>Sporidiobolaceae</taxon>
        <taxon>Rhodotorula</taxon>
    </lineage>
</organism>
<accession>A0A2T0ADY6</accession>
<feature type="compositionally biased region" description="Pro residues" evidence="1">
    <location>
        <begin position="24"/>
        <end position="37"/>
    </location>
</feature>
<dbReference type="AlphaFoldDB" id="A0A2T0ADY6"/>